<name>A0A6A6PZZ0_9PEZI</name>
<keyword evidence="3" id="KW-1185">Reference proteome</keyword>
<proteinExistence type="predicted"/>
<feature type="compositionally biased region" description="Acidic residues" evidence="1">
    <location>
        <begin position="235"/>
        <end position="255"/>
    </location>
</feature>
<evidence type="ECO:0000313" key="3">
    <source>
        <dbReference type="Proteomes" id="UP000799767"/>
    </source>
</evidence>
<dbReference type="EMBL" id="MU001633">
    <property type="protein sequence ID" value="KAF2485595.1"/>
    <property type="molecule type" value="Genomic_DNA"/>
</dbReference>
<dbReference type="AlphaFoldDB" id="A0A6A6PZZ0"/>
<feature type="region of interest" description="Disordered" evidence="1">
    <location>
        <begin position="122"/>
        <end position="142"/>
    </location>
</feature>
<organism evidence="2 3">
    <name type="scientific">Neohortaea acidophila</name>
    <dbReference type="NCBI Taxonomy" id="245834"/>
    <lineage>
        <taxon>Eukaryota</taxon>
        <taxon>Fungi</taxon>
        <taxon>Dikarya</taxon>
        <taxon>Ascomycota</taxon>
        <taxon>Pezizomycotina</taxon>
        <taxon>Dothideomycetes</taxon>
        <taxon>Dothideomycetidae</taxon>
        <taxon>Mycosphaerellales</taxon>
        <taxon>Teratosphaeriaceae</taxon>
        <taxon>Neohortaea</taxon>
    </lineage>
</organism>
<reference evidence="2" key="1">
    <citation type="journal article" date="2020" name="Stud. Mycol.">
        <title>101 Dothideomycetes genomes: a test case for predicting lifestyles and emergence of pathogens.</title>
        <authorList>
            <person name="Haridas S."/>
            <person name="Albert R."/>
            <person name="Binder M."/>
            <person name="Bloem J."/>
            <person name="Labutti K."/>
            <person name="Salamov A."/>
            <person name="Andreopoulos B."/>
            <person name="Baker S."/>
            <person name="Barry K."/>
            <person name="Bills G."/>
            <person name="Bluhm B."/>
            <person name="Cannon C."/>
            <person name="Castanera R."/>
            <person name="Culley D."/>
            <person name="Daum C."/>
            <person name="Ezra D."/>
            <person name="Gonzalez J."/>
            <person name="Henrissat B."/>
            <person name="Kuo A."/>
            <person name="Liang C."/>
            <person name="Lipzen A."/>
            <person name="Lutzoni F."/>
            <person name="Magnuson J."/>
            <person name="Mondo S."/>
            <person name="Nolan M."/>
            <person name="Ohm R."/>
            <person name="Pangilinan J."/>
            <person name="Park H.-J."/>
            <person name="Ramirez L."/>
            <person name="Alfaro M."/>
            <person name="Sun H."/>
            <person name="Tritt A."/>
            <person name="Yoshinaga Y."/>
            <person name="Zwiers L.-H."/>
            <person name="Turgeon B."/>
            <person name="Goodwin S."/>
            <person name="Spatafora J."/>
            <person name="Crous P."/>
            <person name="Grigoriev I."/>
        </authorList>
    </citation>
    <scope>NUCLEOTIDE SEQUENCE</scope>
    <source>
        <strain evidence="2">CBS 113389</strain>
    </source>
</reference>
<protein>
    <submittedName>
        <fullName evidence="2">Uncharacterized protein</fullName>
    </submittedName>
</protein>
<feature type="region of interest" description="Disordered" evidence="1">
    <location>
        <begin position="230"/>
        <end position="278"/>
    </location>
</feature>
<feature type="compositionally biased region" description="Basic and acidic residues" evidence="1">
    <location>
        <begin position="122"/>
        <end position="131"/>
    </location>
</feature>
<gene>
    <name evidence="2" type="ORF">BDY17DRAFT_293940</name>
</gene>
<evidence type="ECO:0000313" key="2">
    <source>
        <dbReference type="EMBL" id="KAF2485595.1"/>
    </source>
</evidence>
<sequence length="293" mass="32729">MSSLWIVQRLLEQQPAVPTAPQAMESATLRRSRRLHIYDSNGRDFLADSMGWSRSELEQWLTSPDVRPHLQLWYKLCVATPAHFNESIEWINTGENGYYYRKDDGLEDDLLLMCMDEGLGDKAAEPQRRSPENAGGSTYADEHADTREWITQELWARTAWRIVAANRGPGEAFEVPARRHSAACFGFAIDLLCVAFHSLAFRGTDSVYEGLICGGRLGGWGSRRVDLPKESKDEVVDEQAENGIVEEESETETEMSEGSTAGEDTENGILTSPATSLDEADIGEEIVVKMRLP</sequence>
<evidence type="ECO:0000256" key="1">
    <source>
        <dbReference type="SAM" id="MobiDB-lite"/>
    </source>
</evidence>
<dbReference type="RefSeq" id="XP_033592164.1">
    <property type="nucleotide sequence ID" value="XM_033733060.1"/>
</dbReference>
<dbReference type="OrthoDB" id="3943993at2759"/>
<dbReference type="GeneID" id="54474062"/>
<accession>A0A6A6PZZ0</accession>
<dbReference type="Proteomes" id="UP000799767">
    <property type="component" value="Unassembled WGS sequence"/>
</dbReference>